<dbReference type="Gene3D" id="1.25.40.10">
    <property type="entry name" value="Tetratricopeptide repeat domain"/>
    <property type="match status" value="5"/>
</dbReference>
<dbReference type="GO" id="GO:0009451">
    <property type="term" value="P:RNA modification"/>
    <property type="evidence" value="ECO:0007669"/>
    <property type="project" value="InterPro"/>
</dbReference>
<dbReference type="PANTHER" id="PTHR24015:SF1993">
    <property type="entry name" value="PENTATRICOPEPTIDE REPEAT-CONTAINING PROTEIN"/>
    <property type="match status" value="1"/>
</dbReference>
<organism evidence="4 5">
    <name type="scientific">Sesamum indicum</name>
    <name type="common">Oriental sesame</name>
    <name type="synonym">Sesamum orientale</name>
    <dbReference type="NCBI Taxonomy" id="4182"/>
    <lineage>
        <taxon>Eukaryota</taxon>
        <taxon>Viridiplantae</taxon>
        <taxon>Streptophyta</taxon>
        <taxon>Embryophyta</taxon>
        <taxon>Tracheophyta</taxon>
        <taxon>Spermatophyta</taxon>
        <taxon>Magnoliopsida</taxon>
        <taxon>eudicotyledons</taxon>
        <taxon>Gunneridae</taxon>
        <taxon>Pentapetalae</taxon>
        <taxon>asterids</taxon>
        <taxon>lamiids</taxon>
        <taxon>Lamiales</taxon>
        <taxon>Pedaliaceae</taxon>
        <taxon>Sesamum</taxon>
    </lineage>
</organism>
<dbReference type="RefSeq" id="XP_011083041.1">
    <property type="nucleotide sequence ID" value="XM_011084739.2"/>
</dbReference>
<dbReference type="FunCoup" id="A0A6I9TDM2">
    <property type="interactions" value="1"/>
</dbReference>
<dbReference type="FunFam" id="1.25.40.10:FF:000409">
    <property type="entry name" value="Pentatricopeptide repeat-containing protein, chloroplastic"/>
    <property type="match status" value="1"/>
</dbReference>
<protein>
    <submittedName>
        <fullName evidence="5">Pentatricopeptide repeat-containing protein At4g19191, mitochondrial</fullName>
    </submittedName>
</protein>
<comment type="similarity">
    <text evidence="2">Belongs to the PPR family. PCMP-E subfamily.</text>
</comment>
<feature type="repeat" description="PPR" evidence="3">
    <location>
        <begin position="320"/>
        <end position="354"/>
    </location>
</feature>
<feature type="repeat" description="PPR" evidence="3">
    <location>
        <begin position="421"/>
        <end position="455"/>
    </location>
</feature>
<evidence type="ECO:0000256" key="2">
    <source>
        <dbReference type="ARBA" id="ARBA00061659"/>
    </source>
</evidence>
<dbReference type="PROSITE" id="PS51375">
    <property type="entry name" value="PPR"/>
    <property type="match status" value="5"/>
</dbReference>
<reference evidence="5" key="2">
    <citation type="submission" date="2025-08" db="UniProtKB">
        <authorList>
            <consortium name="RefSeq"/>
        </authorList>
    </citation>
    <scope>IDENTIFICATION</scope>
</reference>
<sequence length="646" mass="71633">MVSSQAISILERVSAAAWNSSMRRAVNHGDAQNALLLFRQMKQQSHARPDNFTFPLIAKACAKLSDLICSTIIHASVVKTPYTSDMYVQTALVDMYVKCGDLECAHQLFDEMSVRDVASWNAIVLGFAQMGFFDRASLLFNRMRVACVIPDEVAIMGLTQLVSGLKDGRWLSAVHCLGMKCGFGDDVSVANTWIAGYAKCGDLCSAEMVFCGIALEHLSVVSWNALIAGFAYFEEPVKAIWVYQRMISNGYRPDLSTVLNLLSSFVQPNSLLCGMLIHAHAVKLGCDMAITLLNTLVSMYSKCGDIGSARYIFDFMDERSCVTWTVIIGAYAEKGDLDEALSLFHSMEAAGDKPDKVTFIHLLAACGKVGALEVGKWIDNYAISKGLKNDILVCNALLDMYAKCGSVGDAHRLFFSMKGKNVVSWTTLVSGFALNGKFQEALDHFNEMLKLGFKPNHITFLAVLQACTHAGLLEKGWEVFNLMTNTYRIVPGLDHYACMTDLLGRRGKLKEALEFIQDMPIKPDSWIWGTLLSACKIHHNLEIAEHAAYHLLQLEPHAAAPYVEMANIYASARDWNRVASMRKKMKSKQVTKSPGQSVIQVDGKCCSFTVEDRCHYEGLQIFETLDCLVLQLKDEKDLLALEELMS</sequence>
<dbReference type="PANTHER" id="PTHR24015">
    <property type="entry name" value="OS07G0578800 PROTEIN-RELATED"/>
    <property type="match status" value="1"/>
</dbReference>
<evidence type="ECO:0000313" key="4">
    <source>
        <dbReference type="Proteomes" id="UP000504604"/>
    </source>
</evidence>
<dbReference type="InParanoid" id="A0A6I9TDM2"/>
<dbReference type="Proteomes" id="UP000504604">
    <property type="component" value="Linkage group LG6"/>
</dbReference>
<evidence type="ECO:0000313" key="5">
    <source>
        <dbReference type="RefSeq" id="XP_011083041.1"/>
    </source>
</evidence>
<dbReference type="Pfam" id="PF13041">
    <property type="entry name" value="PPR_2"/>
    <property type="match status" value="2"/>
</dbReference>
<dbReference type="OrthoDB" id="185373at2759"/>
<evidence type="ECO:0000256" key="1">
    <source>
        <dbReference type="ARBA" id="ARBA00022737"/>
    </source>
</evidence>
<dbReference type="InterPro" id="IPR011990">
    <property type="entry name" value="TPR-like_helical_dom_sf"/>
</dbReference>
<dbReference type="GeneID" id="105165659"/>
<evidence type="ECO:0000256" key="3">
    <source>
        <dbReference type="PROSITE-ProRule" id="PRU00708"/>
    </source>
</evidence>
<feature type="repeat" description="PPR" evidence="3">
    <location>
        <begin position="390"/>
        <end position="420"/>
    </location>
</feature>
<gene>
    <name evidence="5" type="primary">LOC105165659</name>
</gene>
<dbReference type="FunFam" id="1.25.40.10:FF:000968">
    <property type="entry name" value="Pentatricopeptide repeat-containing protein, mitochondrial"/>
    <property type="match status" value="1"/>
</dbReference>
<dbReference type="Pfam" id="PF20431">
    <property type="entry name" value="E_motif"/>
    <property type="match status" value="1"/>
</dbReference>
<dbReference type="Pfam" id="PF01535">
    <property type="entry name" value="PPR"/>
    <property type="match status" value="4"/>
</dbReference>
<dbReference type="SUPFAM" id="SSF48452">
    <property type="entry name" value="TPR-like"/>
    <property type="match status" value="1"/>
</dbReference>
<dbReference type="FunFam" id="1.25.40.10:FF:000280">
    <property type="entry name" value="Pentatricopeptide repeat-containing protein"/>
    <property type="match status" value="1"/>
</dbReference>
<dbReference type="InterPro" id="IPR046960">
    <property type="entry name" value="PPR_At4g14850-like_plant"/>
</dbReference>
<accession>A0A6I9TDM2</accession>
<feature type="repeat" description="PPR" evidence="3">
    <location>
        <begin position="219"/>
        <end position="253"/>
    </location>
</feature>
<dbReference type="GO" id="GO:0003723">
    <property type="term" value="F:RNA binding"/>
    <property type="evidence" value="ECO:0007669"/>
    <property type="project" value="InterPro"/>
</dbReference>
<keyword evidence="1" id="KW-0677">Repeat</keyword>
<keyword evidence="4" id="KW-1185">Reference proteome</keyword>
<name>A0A6I9TDM2_SESIN</name>
<dbReference type="AlphaFoldDB" id="A0A6I9TDM2"/>
<feature type="repeat" description="PPR" evidence="3">
    <location>
        <begin position="116"/>
        <end position="150"/>
    </location>
</feature>
<dbReference type="InterPro" id="IPR046848">
    <property type="entry name" value="E_motif"/>
</dbReference>
<dbReference type="KEGG" id="sind:105165659"/>
<reference evidence="5" key="1">
    <citation type="journal article" date="2012" name="BMC Genomics">
        <title>Development and validation of genic-SSR markers in sesame by RNA-seq.</title>
        <authorList>
            <person name="Zhang H."/>
            <person name="Wei L."/>
            <person name="Miao H."/>
            <person name="Zhang T."/>
            <person name="Wang C."/>
        </authorList>
    </citation>
    <scope>NUCLEOTIDE SEQUENCE</scope>
</reference>
<dbReference type="NCBIfam" id="TIGR00756">
    <property type="entry name" value="PPR"/>
    <property type="match status" value="7"/>
</dbReference>
<proteinExistence type="inferred from homology"/>
<dbReference type="InterPro" id="IPR002885">
    <property type="entry name" value="PPR_rpt"/>
</dbReference>
<dbReference type="FunFam" id="1.25.40.10:FF:000031">
    <property type="entry name" value="Pentatricopeptide repeat-containing protein mitochondrial"/>
    <property type="match status" value="1"/>
</dbReference>